<dbReference type="PANTHER" id="PTHR11088:SF74">
    <property type="entry name" value="ADENYLATE ISOPENTENYLTRANSFERASE 5, CHLOROPLASTIC"/>
    <property type="match status" value="1"/>
</dbReference>
<keyword evidence="4" id="KW-0547">Nucleotide-binding</keyword>
<dbReference type="AlphaFoldDB" id="A0A6I9TXJ2"/>
<dbReference type="GO" id="GO:0005524">
    <property type="term" value="F:ATP binding"/>
    <property type="evidence" value="ECO:0007669"/>
    <property type="project" value="UniProtKB-KW"/>
</dbReference>
<dbReference type="Proteomes" id="UP000504604">
    <property type="component" value="Linkage group LG10"/>
</dbReference>
<gene>
    <name evidence="7" type="primary">LOC105172322</name>
</gene>
<evidence type="ECO:0000313" key="6">
    <source>
        <dbReference type="Proteomes" id="UP000504604"/>
    </source>
</evidence>
<keyword evidence="6" id="KW-1185">Reference proteome</keyword>
<organism evidence="6 7">
    <name type="scientific">Sesamum indicum</name>
    <name type="common">Oriental sesame</name>
    <name type="synonym">Sesamum orientale</name>
    <dbReference type="NCBI Taxonomy" id="4182"/>
    <lineage>
        <taxon>Eukaryota</taxon>
        <taxon>Viridiplantae</taxon>
        <taxon>Streptophyta</taxon>
        <taxon>Embryophyta</taxon>
        <taxon>Tracheophyta</taxon>
        <taxon>Spermatophyta</taxon>
        <taxon>Magnoliopsida</taxon>
        <taxon>eudicotyledons</taxon>
        <taxon>Gunneridae</taxon>
        <taxon>Pentapetalae</taxon>
        <taxon>asterids</taxon>
        <taxon>lamiids</taxon>
        <taxon>Lamiales</taxon>
        <taxon>Pedaliaceae</taxon>
        <taxon>Sesamum</taxon>
    </lineage>
</organism>
<evidence type="ECO:0000256" key="2">
    <source>
        <dbReference type="ARBA" id="ARBA00022679"/>
    </source>
</evidence>
<dbReference type="SUPFAM" id="SSF56672">
    <property type="entry name" value="DNA/RNA polymerases"/>
    <property type="match status" value="1"/>
</dbReference>
<evidence type="ECO:0000256" key="4">
    <source>
        <dbReference type="ARBA" id="ARBA00022741"/>
    </source>
</evidence>
<name>A0A6I9TXJ2_SESIN</name>
<dbReference type="RefSeq" id="XP_011092009.1">
    <property type="nucleotide sequence ID" value="XM_011093707.1"/>
</dbReference>
<dbReference type="InParanoid" id="A0A6I9TXJ2"/>
<dbReference type="GO" id="GO:0009691">
    <property type="term" value="P:cytokinin biosynthetic process"/>
    <property type="evidence" value="ECO:0007669"/>
    <property type="project" value="UniProtKB-KW"/>
</dbReference>
<dbReference type="InterPro" id="IPR043502">
    <property type="entry name" value="DNA/RNA_pol_sf"/>
</dbReference>
<dbReference type="GeneID" id="105172322"/>
<reference evidence="7" key="1">
    <citation type="submission" date="2025-08" db="UniProtKB">
        <authorList>
            <consortium name="RefSeq"/>
        </authorList>
    </citation>
    <scope>IDENTIFICATION</scope>
</reference>
<dbReference type="KEGG" id="sind:105172322"/>
<keyword evidence="3" id="KW-0203">Cytokinin biosynthesis</keyword>
<evidence type="ECO:0000313" key="7">
    <source>
        <dbReference type="RefSeq" id="XP_011092009.1"/>
    </source>
</evidence>
<proteinExistence type="inferred from homology"/>
<evidence type="ECO:0000256" key="1">
    <source>
        <dbReference type="ARBA" id="ARBA00005842"/>
    </source>
</evidence>
<dbReference type="GO" id="GO:0052381">
    <property type="term" value="F:tRNA dimethylallyltransferase activity"/>
    <property type="evidence" value="ECO:0007669"/>
    <property type="project" value="TreeGrafter"/>
</dbReference>
<sequence length="311" mass="35279">MSIFAWKPTQSSIVNFSVWGMMNEHQGKDKVVVVLGAAGTGKSRLAINLTTRFGAEVINSDKIQVYKGLDIVTNKVSNEECHGVPHHLLEIIDPEMYYTVHDFVHHALLAADAIVQKNRLPIIARGSNSFIQACHWGPRDGWFFRSEGFVDGETRAKVLKAAIDEIKMNTCKLACCQVEKILRMSEEFGWQIHRSNAIEDLARYRKDFRPLLKETESSKWKWEEIHTKRVAELKQVCSNLAKLAILQDEDELVVYTDADDYICAAVLKAETYETALESIYLEGFHPTEVLVYYVASLAQQISYKGQTQVPP</sequence>
<dbReference type="OrthoDB" id="775260at2759"/>
<evidence type="ECO:0000256" key="3">
    <source>
        <dbReference type="ARBA" id="ARBA00022712"/>
    </source>
</evidence>
<dbReference type="SUPFAM" id="SSF52540">
    <property type="entry name" value="P-loop containing nucleoside triphosphate hydrolases"/>
    <property type="match status" value="1"/>
</dbReference>
<dbReference type="Pfam" id="PF01715">
    <property type="entry name" value="IPPT"/>
    <property type="match status" value="1"/>
</dbReference>
<keyword evidence="5" id="KW-0067">ATP-binding</keyword>
<dbReference type="Gene3D" id="3.40.50.300">
    <property type="entry name" value="P-loop containing nucleotide triphosphate hydrolases"/>
    <property type="match status" value="1"/>
</dbReference>
<dbReference type="InterPro" id="IPR027417">
    <property type="entry name" value="P-loop_NTPase"/>
</dbReference>
<dbReference type="GO" id="GO:0006400">
    <property type="term" value="P:tRNA modification"/>
    <property type="evidence" value="ECO:0007669"/>
    <property type="project" value="TreeGrafter"/>
</dbReference>
<dbReference type="GO" id="GO:0005739">
    <property type="term" value="C:mitochondrion"/>
    <property type="evidence" value="ECO:0007669"/>
    <property type="project" value="TreeGrafter"/>
</dbReference>
<dbReference type="PANTHER" id="PTHR11088">
    <property type="entry name" value="TRNA DIMETHYLALLYLTRANSFERASE"/>
    <property type="match status" value="1"/>
</dbReference>
<accession>A0A6I9TXJ2</accession>
<protein>
    <submittedName>
        <fullName evidence="7">Adenylate isopentenyltransferase 5, chloroplastic-like</fullName>
    </submittedName>
</protein>
<comment type="similarity">
    <text evidence="1">Belongs to the IPP transferase family.</text>
</comment>
<keyword evidence="2" id="KW-0808">Transferase</keyword>
<dbReference type="InterPro" id="IPR039657">
    <property type="entry name" value="Dimethylallyltransferase"/>
</dbReference>
<evidence type="ECO:0000256" key="5">
    <source>
        <dbReference type="ARBA" id="ARBA00022840"/>
    </source>
</evidence>